<feature type="compositionally biased region" description="Low complexity" evidence="1">
    <location>
        <begin position="54"/>
        <end position="70"/>
    </location>
</feature>
<dbReference type="PANTHER" id="PTHR40446:SF2">
    <property type="entry name" value="N-ACETYLGLUCOSAMINE-1-PHOSPHODIESTER ALPHA-N-ACETYLGLUCOSAMINIDASE"/>
    <property type="match status" value="1"/>
</dbReference>
<feature type="compositionally biased region" description="Basic and acidic residues" evidence="1">
    <location>
        <begin position="33"/>
        <end position="43"/>
    </location>
</feature>
<evidence type="ECO:0000256" key="1">
    <source>
        <dbReference type="SAM" id="MobiDB-lite"/>
    </source>
</evidence>
<dbReference type="EMBL" id="JAATEN010000020">
    <property type="protein sequence ID" value="NJQ03005.1"/>
    <property type="molecule type" value="Genomic_DNA"/>
</dbReference>
<name>A0ABX1C2U8_9ACTN</name>
<accession>A0ABX1C2U8</accession>
<feature type="region of interest" description="Disordered" evidence="1">
    <location>
        <begin position="442"/>
        <end position="461"/>
    </location>
</feature>
<gene>
    <name evidence="5" type="ORF">HCK00_21310</name>
</gene>
<feature type="region of interest" description="Disordered" evidence="1">
    <location>
        <begin position="397"/>
        <end position="416"/>
    </location>
</feature>
<dbReference type="Pfam" id="PF00149">
    <property type="entry name" value="Metallophos"/>
    <property type="match status" value="1"/>
</dbReference>
<feature type="compositionally biased region" description="Basic and acidic residues" evidence="1">
    <location>
        <begin position="1038"/>
        <end position="1047"/>
    </location>
</feature>
<dbReference type="InterPro" id="IPR004843">
    <property type="entry name" value="Calcineurin-like_PHP"/>
</dbReference>
<feature type="region of interest" description="Disordered" evidence="1">
    <location>
        <begin position="1038"/>
        <end position="1057"/>
    </location>
</feature>
<evidence type="ECO:0000313" key="6">
    <source>
        <dbReference type="Proteomes" id="UP000695264"/>
    </source>
</evidence>
<feature type="region of interest" description="Disordered" evidence="1">
    <location>
        <begin position="28"/>
        <end position="89"/>
    </location>
</feature>
<organism evidence="5 6">
    <name type="scientific">Streptomyces zingiberis</name>
    <dbReference type="NCBI Taxonomy" id="2053010"/>
    <lineage>
        <taxon>Bacteria</taxon>
        <taxon>Bacillati</taxon>
        <taxon>Actinomycetota</taxon>
        <taxon>Actinomycetes</taxon>
        <taxon>Kitasatosporales</taxon>
        <taxon>Streptomycetaceae</taxon>
        <taxon>Streptomyces</taxon>
    </lineage>
</organism>
<feature type="region of interest" description="Disordered" evidence="1">
    <location>
        <begin position="475"/>
        <end position="498"/>
    </location>
</feature>
<comment type="caution">
    <text evidence="5">The sequence shown here is derived from an EMBL/GenBank/DDBJ whole genome shotgun (WGS) entry which is preliminary data.</text>
</comment>
<dbReference type="PANTHER" id="PTHR40446">
    <property type="entry name" value="N-ACETYLGLUCOSAMINE-1-PHOSPHODIESTER ALPHA-N-ACETYLGLUCOSAMINIDASE"/>
    <property type="match status" value="1"/>
</dbReference>
<feature type="domain" description="Calcineurin-like phosphoesterase" evidence="3">
    <location>
        <begin position="801"/>
        <end position="973"/>
    </location>
</feature>
<feature type="domain" description="Phosphodiester glycosidase" evidence="4">
    <location>
        <begin position="248"/>
        <end position="423"/>
    </location>
</feature>
<feature type="signal peptide" evidence="2">
    <location>
        <begin position="1"/>
        <end position="30"/>
    </location>
</feature>
<evidence type="ECO:0000259" key="3">
    <source>
        <dbReference type="Pfam" id="PF00149"/>
    </source>
</evidence>
<dbReference type="Pfam" id="PF09992">
    <property type="entry name" value="NAGPA"/>
    <property type="match status" value="1"/>
</dbReference>
<proteinExistence type="predicted"/>
<keyword evidence="2" id="KW-0732">Signal</keyword>
<dbReference type="Gene3D" id="3.60.21.10">
    <property type="match status" value="1"/>
</dbReference>
<evidence type="ECO:0000313" key="5">
    <source>
        <dbReference type="EMBL" id="NJQ03005.1"/>
    </source>
</evidence>
<protein>
    <submittedName>
        <fullName evidence="5">Multidrug transporter</fullName>
    </submittedName>
</protein>
<sequence length="1177" mass="120673">MRRGPAAGVTGVVLATAAALLLGAVPPAAAADTDPRPLTRADVLRPVAPPPAGTPTGAGAAERPGTAAEPDGALETSRTTRPVAPGVDLTSFDRLTPGAWLRADALSVDLRGGARVDHLSSGEVTRPGTVSALVSAHDPGPGRTTVAAVNADFFDLGTGAPLGPGLRDGAFVTAPGGANRTVAGFGPDDAGRILDLYFDGTLTLPAGDRPLDAYNPASVPAGGIALYTPQWGGADRAQAVAGAERVTEVVLAGGVVREVRTTPGGRVEEGTTVLLGREAGAGALAALAPGDRAGVEYRPRTGGGPVPRTAVGGRGLVVVDGEPQDWEGRPNNAAAPRTAVGFSRDGSTVHVLTVDGRQADSGGVTLTQLGRMMRELGAHNALNLDGGGSSTLLARAAGESAPRLENSPSDGRERPVANGLAVTVPTGGGRPAGIRVETATAAGDAPTTGPVRGGRPDRVFPGLTRSLRATVHDETYGPAAGRPRWTVRPGGAGAAGRVDGAGVFTARRSGTAEVEARLGAARGSVALSVIGPLDRIVPTTPRVGLADADATGVFGLTGLDAQGTEAPVEPADVALEYDRSLFTVVPDGRGSFTVTAKRDGGSGRIEATAGGRTAVVGVTVGLTERTVAAFDDAGRWTFSQARAEGSVAPDPDGRDGTGLRLAYDFTRSTATRAAYANPPEPVPVAGQPQAFRLWLKGDGHGAWPSLHLLDAQNTDLVLRAPFVTWTGWRQVEFAVPPGTVHPLRVRRLYLAETDPLRQYTGEVVLDGLTALVPPDVDLPAAGPVPDRLIGTGAETARRDWRFAVLSDAQFTARDPDGPIVRQARRTLREIRAAAPDLVLVNGDLVDEGSAADLALARRVLEEELGDAVEWTYVPGNHEVMGGSTELFEREFGPAHRVLDHRGTRFLTLDTSSLSLRGGGLGQLRGLRAELDRAARDAAVGSVVVVQHVPPRDPTPQRASQLSDPKEAALLESWLAGFRRASGKGAALITGHAGVFHASRTDGVPCLVNGNSGKAPAAPPGRGGFTGWSLAGVDRVSEAERDRARQRPWEGGPDWLTVQTRPHVDGLRLDGPAGLPAGSTARVTATVLQGEGGTARAVPVGFPLSADWTGSPRLRIGPADGAGPRHVAAYDPATGVLTALRPGKATLSVTVNGVTERTELRVAAPAAGGGGERGADAA</sequence>
<feature type="chain" id="PRO_5047347157" evidence="2">
    <location>
        <begin position="31"/>
        <end position="1177"/>
    </location>
</feature>
<dbReference type="SUPFAM" id="SSF56300">
    <property type="entry name" value="Metallo-dependent phosphatases"/>
    <property type="match status" value="1"/>
</dbReference>
<reference evidence="5 6" key="1">
    <citation type="submission" date="2020-03" db="EMBL/GenBank/DDBJ databases">
        <title>WGS of actinomycetes isolated from Thailand.</title>
        <authorList>
            <person name="Thawai C."/>
        </authorList>
    </citation>
    <scope>NUCLEOTIDE SEQUENCE [LARGE SCALE GENOMIC DNA]</scope>
    <source>
        <strain evidence="5 6">PLAI 1-29</strain>
    </source>
</reference>
<evidence type="ECO:0000259" key="4">
    <source>
        <dbReference type="Pfam" id="PF09992"/>
    </source>
</evidence>
<dbReference type="InterPro" id="IPR029052">
    <property type="entry name" value="Metallo-depent_PP-like"/>
</dbReference>
<keyword evidence="6" id="KW-1185">Reference proteome</keyword>
<dbReference type="Proteomes" id="UP000695264">
    <property type="component" value="Unassembled WGS sequence"/>
</dbReference>
<evidence type="ECO:0000256" key="2">
    <source>
        <dbReference type="SAM" id="SignalP"/>
    </source>
</evidence>
<dbReference type="InterPro" id="IPR018711">
    <property type="entry name" value="NAGPA"/>
</dbReference>